<feature type="signal peptide" evidence="1">
    <location>
        <begin position="1"/>
        <end position="21"/>
    </location>
</feature>
<sequence length="658" mass="73638">MKLFKPAACAAFVLGSLSTHAATEDVFQALPNDTIAALRINLSKENLNAIKNETQLGKMFSDPKRIDKLKNIFEEALKKEGEYDEYKKNLNEFGLKDGDLHTLLNSKFGFSFSLSDKVANKNMGLIFMWLKNEPDLINRFYQAFGENYKLEKTEKRLDQNLADTDVITLLDQQNHEVSHMVNLGDGHLLLAIATDLDNNAMSNDFDSDDFGDSDISDDFEPQVFNKLHKAIKQEAKFQAQFFQDGLSDESLDGNTTSGNKMDDKAFAQLKELSEAYTSQLLAAKNGSGSDFYAKTMQKEGMRRNTPEGDLIFEAVADLQNIKMDAEAKEIFDKFGELSTLGTWLTYKDNLMFSNLFVSLPENKRGYLELLNQPHVDGKPEAWVPKDLQTYSQVAMDLPYTWNKVKGIMIEENVPNANQIEEQVNTQLQMNFQSDLNKLLNSFGKKVEILEFKSNNPFESMTYNGSAAIVVEFNNPELMNKILMTLKGLASMSAPGTLIDSPLLGFNGFKIDPTKTNGVAFSVHYGKNKLVISLGEKTDERVVNLINTPPAYADSLVNSSEYNEFQSKYTPNKVLLSSFNDAGKTMAQLMSGINSSDMIGNLLQMAGEDDEMVELFNKFKEVLPKETEIANLFKLACSSANFSEHGLLIKSVSQLPQAK</sequence>
<dbReference type="STRING" id="313628.LNTAR_05949"/>
<dbReference type="RefSeq" id="WP_007279780.1">
    <property type="nucleotide sequence ID" value="NZ_ABCK01000016.1"/>
</dbReference>
<protein>
    <submittedName>
        <fullName evidence="2">Uncharacterized protein</fullName>
    </submittedName>
</protein>
<evidence type="ECO:0000256" key="1">
    <source>
        <dbReference type="SAM" id="SignalP"/>
    </source>
</evidence>
<name>A6DPJ8_9BACT</name>
<keyword evidence="1" id="KW-0732">Signal</keyword>
<proteinExistence type="predicted"/>
<reference evidence="2 3" key="1">
    <citation type="journal article" date="2010" name="J. Bacteriol.">
        <title>Genome sequence of Lentisphaera araneosa HTCC2155T, the type species of the order Lentisphaerales in the phylum Lentisphaerae.</title>
        <authorList>
            <person name="Thrash J.C."/>
            <person name="Cho J.C."/>
            <person name="Vergin K.L."/>
            <person name="Morris R.M."/>
            <person name="Giovannoni S.J."/>
        </authorList>
    </citation>
    <scope>NUCLEOTIDE SEQUENCE [LARGE SCALE GENOMIC DNA]</scope>
    <source>
        <strain evidence="2 3">HTCC2155</strain>
    </source>
</reference>
<organism evidence="2 3">
    <name type="scientific">Lentisphaera araneosa HTCC2155</name>
    <dbReference type="NCBI Taxonomy" id="313628"/>
    <lineage>
        <taxon>Bacteria</taxon>
        <taxon>Pseudomonadati</taxon>
        <taxon>Lentisphaerota</taxon>
        <taxon>Lentisphaeria</taxon>
        <taxon>Lentisphaerales</taxon>
        <taxon>Lentisphaeraceae</taxon>
        <taxon>Lentisphaera</taxon>
    </lineage>
</organism>
<evidence type="ECO:0000313" key="3">
    <source>
        <dbReference type="Proteomes" id="UP000004947"/>
    </source>
</evidence>
<dbReference type="AlphaFoldDB" id="A6DPJ8"/>
<gene>
    <name evidence="2" type="ORF">LNTAR_05949</name>
</gene>
<feature type="chain" id="PRO_5002694619" evidence="1">
    <location>
        <begin position="22"/>
        <end position="658"/>
    </location>
</feature>
<dbReference type="EMBL" id="ABCK01000016">
    <property type="protein sequence ID" value="EDM26494.1"/>
    <property type="molecule type" value="Genomic_DNA"/>
</dbReference>
<accession>A6DPJ8</accession>
<evidence type="ECO:0000313" key="2">
    <source>
        <dbReference type="EMBL" id="EDM26494.1"/>
    </source>
</evidence>
<comment type="caution">
    <text evidence="2">The sequence shown here is derived from an EMBL/GenBank/DDBJ whole genome shotgun (WGS) entry which is preliminary data.</text>
</comment>
<dbReference type="Proteomes" id="UP000004947">
    <property type="component" value="Unassembled WGS sequence"/>
</dbReference>
<keyword evidence="3" id="KW-1185">Reference proteome</keyword>
<dbReference type="eggNOG" id="ENOG503415G">
    <property type="taxonomic scope" value="Bacteria"/>
</dbReference>